<reference evidence="1" key="1">
    <citation type="submission" date="2020-05" db="EMBL/GenBank/DDBJ databases">
        <title>Large-scale comparative analyses of tick genomes elucidate their genetic diversity and vector capacities.</title>
        <authorList>
            <person name="Jia N."/>
            <person name="Wang J."/>
            <person name="Shi W."/>
            <person name="Du L."/>
            <person name="Sun Y."/>
            <person name="Zhan W."/>
            <person name="Jiang J."/>
            <person name="Wang Q."/>
            <person name="Zhang B."/>
            <person name="Ji P."/>
            <person name="Sakyi L.B."/>
            <person name="Cui X."/>
            <person name="Yuan T."/>
            <person name="Jiang B."/>
            <person name="Yang W."/>
            <person name="Lam T.T.-Y."/>
            <person name="Chang Q."/>
            <person name="Ding S."/>
            <person name="Wang X."/>
            <person name="Zhu J."/>
            <person name="Ruan X."/>
            <person name="Zhao L."/>
            <person name="Wei J."/>
            <person name="Que T."/>
            <person name="Du C."/>
            <person name="Cheng J."/>
            <person name="Dai P."/>
            <person name="Han X."/>
            <person name="Huang E."/>
            <person name="Gao Y."/>
            <person name="Liu J."/>
            <person name="Shao H."/>
            <person name="Ye R."/>
            <person name="Li L."/>
            <person name="Wei W."/>
            <person name="Wang X."/>
            <person name="Wang C."/>
            <person name="Yang T."/>
            <person name="Huo Q."/>
            <person name="Li W."/>
            <person name="Guo W."/>
            <person name="Chen H."/>
            <person name="Zhou L."/>
            <person name="Ni X."/>
            <person name="Tian J."/>
            <person name="Zhou Y."/>
            <person name="Sheng Y."/>
            <person name="Liu T."/>
            <person name="Pan Y."/>
            <person name="Xia L."/>
            <person name="Li J."/>
            <person name="Zhao F."/>
            <person name="Cao W."/>
        </authorList>
    </citation>
    <scope>NUCLEOTIDE SEQUENCE</scope>
    <source>
        <strain evidence="1">Dsil-2018</strain>
    </source>
</reference>
<proteinExistence type="predicted"/>
<organism evidence="1 2">
    <name type="scientific">Dermacentor silvarum</name>
    <name type="common">Tick</name>
    <dbReference type="NCBI Taxonomy" id="543639"/>
    <lineage>
        <taxon>Eukaryota</taxon>
        <taxon>Metazoa</taxon>
        <taxon>Ecdysozoa</taxon>
        <taxon>Arthropoda</taxon>
        <taxon>Chelicerata</taxon>
        <taxon>Arachnida</taxon>
        <taxon>Acari</taxon>
        <taxon>Parasitiformes</taxon>
        <taxon>Ixodida</taxon>
        <taxon>Ixodoidea</taxon>
        <taxon>Ixodidae</taxon>
        <taxon>Rhipicephalinae</taxon>
        <taxon>Dermacentor</taxon>
    </lineage>
</organism>
<dbReference type="Proteomes" id="UP000821865">
    <property type="component" value="Chromosome 8"/>
</dbReference>
<keyword evidence="2" id="KW-1185">Reference proteome</keyword>
<evidence type="ECO:0000313" key="2">
    <source>
        <dbReference type="Proteomes" id="UP000821865"/>
    </source>
</evidence>
<accession>A0ACB8C6U6</accession>
<dbReference type="EMBL" id="CM023477">
    <property type="protein sequence ID" value="KAH7936610.1"/>
    <property type="molecule type" value="Genomic_DNA"/>
</dbReference>
<sequence>MTGFQTDSETKPSQECNRQSDKLPVHLPPIVVHCSRLLGRGQGQAKMCPRQEIPVNASGEPADNVKITAVPMTLAPHRFYPLPPARPTAAVAICAGTKHVPISPLVRTAALSHVVVVAGPRCFRLAEKTRVKRRKGTRAVKGEAKSPPGREEEGRPGLEALHTRLSASALAARLYKNGDESRTELILRHLPEVPNRSSPSASANRRPTRNTMHKLVILFACICVVAAQRGFAPVENYPPIPYSFNYASQDAEGSHTHEQSGDGSGRVTGRYTIQLADGRTRTVTYTADENGYRAEVVTNELGTESKNPADVVFQSSAPTGPEAAIANESNRLRG</sequence>
<comment type="caution">
    <text evidence="1">The sequence shown here is derived from an EMBL/GenBank/DDBJ whole genome shotgun (WGS) entry which is preliminary data.</text>
</comment>
<protein>
    <submittedName>
        <fullName evidence="1">Uncharacterized protein</fullName>
    </submittedName>
</protein>
<gene>
    <name evidence="1" type="ORF">HPB49_001645</name>
</gene>
<evidence type="ECO:0000313" key="1">
    <source>
        <dbReference type="EMBL" id="KAH7936610.1"/>
    </source>
</evidence>
<name>A0ACB8C6U6_DERSI</name>